<dbReference type="AlphaFoldDB" id="A0A388T9X7"/>
<name>A0A388T9X7_TERA1</name>
<sequence length="50" mass="5126">MKKLLAIAALSLTLAVMLAGCGGTAEQVSTSAKSGNKYSGYYNITPTDSK</sequence>
<feature type="chain" id="PRO_5017246987" evidence="1">
    <location>
        <begin position="20"/>
        <end position="50"/>
    </location>
</feature>
<evidence type="ECO:0000313" key="2">
    <source>
        <dbReference type="EMBL" id="GBR73040.1"/>
    </source>
</evidence>
<evidence type="ECO:0000313" key="3">
    <source>
        <dbReference type="Proteomes" id="UP000269352"/>
    </source>
</evidence>
<proteinExistence type="predicted"/>
<protein>
    <submittedName>
        <fullName evidence="2">Uncharacterized protein</fullName>
    </submittedName>
</protein>
<reference evidence="2 3" key="1">
    <citation type="journal article" date="2019" name="ISME J.">
        <title>Genome analyses of uncultured TG2/ZB3 bacteria in 'Margulisbacteria' specifically attached to ectosymbiotic spirochetes of protists in the termite gut.</title>
        <authorList>
            <person name="Utami Y.D."/>
            <person name="Kuwahara H."/>
            <person name="Igai K."/>
            <person name="Murakami T."/>
            <person name="Sugaya K."/>
            <person name="Morikawa T."/>
            <person name="Nagura Y."/>
            <person name="Yuki M."/>
            <person name="Deevong P."/>
            <person name="Inoue T."/>
            <person name="Kihara K."/>
            <person name="Lo N."/>
            <person name="Yamada A."/>
            <person name="Ohkuma M."/>
            <person name="Hongoh Y."/>
        </authorList>
    </citation>
    <scope>NUCLEOTIDE SEQUENCE [LARGE SCALE GENOMIC DNA]</scope>
    <source>
        <strain evidence="2">NkOx7-01</strain>
    </source>
</reference>
<dbReference type="Proteomes" id="UP000269352">
    <property type="component" value="Unassembled WGS sequence"/>
</dbReference>
<keyword evidence="1" id="KW-0732">Signal</keyword>
<feature type="signal peptide" evidence="1">
    <location>
        <begin position="1"/>
        <end position="19"/>
    </location>
</feature>
<comment type="caution">
    <text evidence="2">The sequence shown here is derived from an EMBL/GenBank/DDBJ whole genome shotgun (WGS) entry which is preliminary data.</text>
</comment>
<dbReference type="EMBL" id="BGZN01000005">
    <property type="protein sequence ID" value="GBR73040.1"/>
    <property type="molecule type" value="Genomic_DNA"/>
</dbReference>
<accession>A0A388T9X7</accession>
<dbReference type="PROSITE" id="PS51257">
    <property type="entry name" value="PROKAR_LIPOPROTEIN"/>
    <property type="match status" value="1"/>
</dbReference>
<keyword evidence="3" id="KW-1185">Reference proteome</keyword>
<evidence type="ECO:0000256" key="1">
    <source>
        <dbReference type="SAM" id="SignalP"/>
    </source>
</evidence>
<gene>
    <name evidence="2" type="ORF">NO1_0494</name>
</gene>
<organism evidence="2 3">
    <name type="scientific">Termititenax aidoneus</name>
    <dbReference type="NCBI Taxonomy" id="2218524"/>
    <lineage>
        <taxon>Bacteria</taxon>
        <taxon>Bacillati</taxon>
        <taxon>Candidatus Margulisiibacteriota</taxon>
        <taxon>Candidatus Termititenacia</taxon>
        <taxon>Candidatus Termititenacales</taxon>
        <taxon>Candidatus Termititenacaceae</taxon>
        <taxon>Candidatus Termititenax</taxon>
    </lineage>
</organism>